<dbReference type="GO" id="GO:0005886">
    <property type="term" value="C:plasma membrane"/>
    <property type="evidence" value="ECO:0007669"/>
    <property type="project" value="UniProtKB-SubCell"/>
</dbReference>
<dbReference type="Proteomes" id="UP000005546">
    <property type="component" value="Unassembled WGS sequence"/>
</dbReference>
<evidence type="ECO:0000256" key="4">
    <source>
        <dbReference type="ARBA" id="ARBA00022989"/>
    </source>
</evidence>
<evidence type="ECO:0000256" key="1">
    <source>
        <dbReference type="ARBA" id="ARBA00004651"/>
    </source>
</evidence>
<feature type="transmembrane region" description="Helical" evidence="6">
    <location>
        <begin position="115"/>
        <end position="132"/>
    </location>
</feature>
<feature type="transmembrane region" description="Helical" evidence="6">
    <location>
        <begin position="210"/>
        <end position="227"/>
    </location>
</feature>
<feature type="transmembrane region" description="Helical" evidence="6">
    <location>
        <begin position="432"/>
        <end position="450"/>
    </location>
</feature>
<evidence type="ECO:0000256" key="2">
    <source>
        <dbReference type="ARBA" id="ARBA00022475"/>
    </source>
</evidence>
<comment type="subcellular location">
    <subcellularLocation>
        <location evidence="1">Cell membrane</location>
        <topology evidence="1">Multi-pass membrane protein</topology>
    </subcellularLocation>
</comment>
<evidence type="ECO:0000313" key="7">
    <source>
        <dbReference type="EMBL" id="EGG52034.1"/>
    </source>
</evidence>
<dbReference type="RefSeq" id="WP_008628544.1">
    <property type="nucleotide sequence ID" value="NZ_GL883870.1"/>
</dbReference>
<feature type="transmembrane region" description="Helical" evidence="6">
    <location>
        <begin position="81"/>
        <end position="103"/>
    </location>
</feature>
<name>F3QWF2_9BACT</name>
<dbReference type="Pfam" id="PF01943">
    <property type="entry name" value="Polysacc_synt"/>
    <property type="match status" value="1"/>
</dbReference>
<dbReference type="STRING" id="762982.HMPREF9442_02534"/>
<dbReference type="PANTHER" id="PTHR30250">
    <property type="entry name" value="PST FAMILY PREDICTED COLANIC ACID TRANSPORTER"/>
    <property type="match status" value="1"/>
</dbReference>
<feature type="transmembrane region" description="Helical" evidence="6">
    <location>
        <begin position="12"/>
        <end position="35"/>
    </location>
</feature>
<organism evidence="7 8">
    <name type="scientific">Paraprevotella xylaniphila YIT 11841</name>
    <dbReference type="NCBI Taxonomy" id="762982"/>
    <lineage>
        <taxon>Bacteria</taxon>
        <taxon>Pseudomonadati</taxon>
        <taxon>Bacteroidota</taxon>
        <taxon>Bacteroidia</taxon>
        <taxon>Bacteroidales</taxon>
        <taxon>Prevotellaceae</taxon>
        <taxon>Paraprevotella</taxon>
    </lineage>
</organism>
<feature type="transmembrane region" description="Helical" evidence="6">
    <location>
        <begin position="239"/>
        <end position="264"/>
    </location>
</feature>
<keyword evidence="3 6" id="KW-0812">Transmembrane</keyword>
<accession>F3QWF2</accession>
<gene>
    <name evidence="7" type="ORF">HMPREF9442_02534</name>
</gene>
<feature type="transmembrane region" description="Helical" evidence="6">
    <location>
        <begin position="379"/>
        <end position="400"/>
    </location>
</feature>
<evidence type="ECO:0000256" key="6">
    <source>
        <dbReference type="SAM" id="Phobius"/>
    </source>
</evidence>
<feature type="transmembrane region" description="Helical" evidence="6">
    <location>
        <begin position="407"/>
        <end position="426"/>
    </location>
</feature>
<sequence length="471" mass="53247">MGRNKILAKNISFVLIGNVGSKLMGFIMLPLYTSWLSPADYGVTDIMGVYAGLLLNVVACDVSDAIFVFPSGATEVEIKKYYSSGFFFQIFCSLLCAFAFFLLTFIGAKNSFFEYIWYVYGILISNLFQKYAQDFCRGINKMSVFSFTGIVQSASIALFSILLIPRTGVYGFATAMIIANTITGIFTFFYSRSYRFLSVFMFDWTCLKRMLKYSIPLIPTAIMWWLVSSLNRPLLERHVGMFAIGLFAVANKLPNVLNMVFGLFQQAWNITAIEEFAKKDFSLYYNKMFRVVFGMQTFLCMVLVLFSKLFVMLFTSAEYMEAWKYVPLLCLSVLFSNTSAFVGSVFTAIRKSNYIFISTIFGGVGAIVFNYLLIPQYGLLGACVAIILSHLLSMVSRIFFSAGFVEFKAKAVIVYNILIIMLLYFVSLMEKGWILGFTFAIGLVVFVSVNHDTYSILILKLKNTVGRHINK</sequence>
<dbReference type="GeneID" id="98399088"/>
<dbReference type="PANTHER" id="PTHR30250:SF11">
    <property type="entry name" value="O-ANTIGEN TRANSPORTER-RELATED"/>
    <property type="match status" value="1"/>
</dbReference>
<evidence type="ECO:0000256" key="3">
    <source>
        <dbReference type="ARBA" id="ARBA00022692"/>
    </source>
</evidence>
<feature type="transmembrane region" description="Helical" evidence="6">
    <location>
        <begin position="170"/>
        <end position="190"/>
    </location>
</feature>
<dbReference type="InterPro" id="IPR050833">
    <property type="entry name" value="Poly_Biosynth_Transport"/>
</dbReference>
<keyword evidence="8" id="KW-1185">Reference proteome</keyword>
<feature type="transmembrane region" description="Helical" evidence="6">
    <location>
        <begin position="144"/>
        <end position="164"/>
    </location>
</feature>
<reference evidence="7 8" key="1">
    <citation type="submission" date="2011-02" db="EMBL/GenBank/DDBJ databases">
        <authorList>
            <person name="Weinstock G."/>
            <person name="Sodergren E."/>
            <person name="Clifton S."/>
            <person name="Fulton L."/>
            <person name="Fulton B."/>
            <person name="Courtney L."/>
            <person name="Fronick C."/>
            <person name="Harrison M."/>
            <person name="Strong C."/>
            <person name="Farmer C."/>
            <person name="Delahaunty K."/>
            <person name="Markovic C."/>
            <person name="Hall O."/>
            <person name="Minx P."/>
            <person name="Tomlinson C."/>
            <person name="Mitreva M."/>
            <person name="Hou S."/>
            <person name="Chen J."/>
            <person name="Wollam A."/>
            <person name="Pepin K.H."/>
            <person name="Johnson M."/>
            <person name="Bhonagiri V."/>
            <person name="Zhang X."/>
            <person name="Suruliraj S."/>
            <person name="Warren W."/>
            <person name="Chinwalla A."/>
            <person name="Mardis E.R."/>
            <person name="Wilson R.K."/>
        </authorList>
    </citation>
    <scope>NUCLEOTIDE SEQUENCE [LARGE SCALE GENOMIC DNA]</scope>
    <source>
        <strain evidence="7 8">YIT 11841</strain>
    </source>
</reference>
<keyword evidence="4 6" id="KW-1133">Transmembrane helix</keyword>
<dbReference type="HOGENOM" id="CLU_022017_7_4_10"/>
<evidence type="ECO:0000256" key="5">
    <source>
        <dbReference type="ARBA" id="ARBA00023136"/>
    </source>
</evidence>
<evidence type="ECO:0000313" key="8">
    <source>
        <dbReference type="Proteomes" id="UP000005546"/>
    </source>
</evidence>
<keyword evidence="2" id="KW-1003">Cell membrane</keyword>
<dbReference type="eggNOG" id="COG2244">
    <property type="taxonomic scope" value="Bacteria"/>
</dbReference>
<feature type="transmembrane region" description="Helical" evidence="6">
    <location>
        <begin position="325"/>
        <end position="347"/>
    </location>
</feature>
<feature type="transmembrane region" description="Helical" evidence="6">
    <location>
        <begin position="354"/>
        <end position="373"/>
    </location>
</feature>
<comment type="caution">
    <text evidence="7">The sequence shown here is derived from an EMBL/GenBank/DDBJ whole genome shotgun (WGS) entry which is preliminary data.</text>
</comment>
<dbReference type="AlphaFoldDB" id="F3QWF2"/>
<dbReference type="EMBL" id="AFBR01000072">
    <property type="protein sequence ID" value="EGG52034.1"/>
    <property type="molecule type" value="Genomic_DNA"/>
</dbReference>
<feature type="transmembrane region" description="Helical" evidence="6">
    <location>
        <begin position="288"/>
        <end position="313"/>
    </location>
</feature>
<dbReference type="InterPro" id="IPR002797">
    <property type="entry name" value="Polysacc_synth"/>
</dbReference>
<keyword evidence="5 6" id="KW-0472">Membrane</keyword>
<proteinExistence type="predicted"/>
<feature type="transmembrane region" description="Helical" evidence="6">
    <location>
        <begin position="47"/>
        <end position="69"/>
    </location>
</feature>
<protein>
    <submittedName>
        <fullName evidence="7">Polysaccharide biosynthesis protein</fullName>
    </submittedName>
</protein>